<feature type="compositionally biased region" description="Gly residues" evidence="2">
    <location>
        <begin position="1314"/>
        <end position="1333"/>
    </location>
</feature>
<feature type="compositionally biased region" description="Gly residues" evidence="2">
    <location>
        <begin position="726"/>
        <end position="735"/>
    </location>
</feature>
<comment type="caution">
    <text evidence="3">The sequence shown here is derived from an EMBL/GenBank/DDBJ whole genome shotgun (WGS) entry which is preliminary data.</text>
</comment>
<evidence type="ECO:0000256" key="2">
    <source>
        <dbReference type="SAM" id="MobiDB-lite"/>
    </source>
</evidence>
<evidence type="ECO:0000256" key="1">
    <source>
        <dbReference type="SAM" id="Coils"/>
    </source>
</evidence>
<feature type="compositionally biased region" description="Gly residues" evidence="2">
    <location>
        <begin position="1533"/>
        <end position="1550"/>
    </location>
</feature>
<dbReference type="PANTHER" id="PTHR48226">
    <property type="entry name" value="OS06G0326200 PROTEIN"/>
    <property type="match status" value="1"/>
</dbReference>
<feature type="compositionally biased region" description="Low complexity" evidence="2">
    <location>
        <begin position="1039"/>
        <end position="1050"/>
    </location>
</feature>
<feature type="region of interest" description="Disordered" evidence="2">
    <location>
        <begin position="1364"/>
        <end position="1390"/>
    </location>
</feature>
<dbReference type="Gene3D" id="1.25.10.10">
    <property type="entry name" value="Leucine-rich Repeat Variant"/>
    <property type="match status" value="2"/>
</dbReference>
<evidence type="ECO:0000313" key="4">
    <source>
        <dbReference type="Proteomes" id="UP001165090"/>
    </source>
</evidence>
<accession>A0ABQ5SFZ4</accession>
<proteinExistence type="predicted"/>
<feature type="region of interest" description="Disordered" evidence="2">
    <location>
        <begin position="708"/>
        <end position="805"/>
    </location>
</feature>
<dbReference type="PANTHER" id="PTHR48226:SF1">
    <property type="entry name" value="WAS_WASL-INTERACTING PROTEIN FAMILY MEMBER 1"/>
    <property type="match status" value="1"/>
</dbReference>
<keyword evidence="4" id="KW-1185">Reference proteome</keyword>
<feature type="coiled-coil region" evidence="1">
    <location>
        <begin position="971"/>
        <end position="1004"/>
    </location>
</feature>
<feature type="compositionally biased region" description="Gly residues" evidence="2">
    <location>
        <begin position="283"/>
        <end position="293"/>
    </location>
</feature>
<feature type="region of interest" description="Disordered" evidence="2">
    <location>
        <begin position="277"/>
        <end position="303"/>
    </location>
</feature>
<feature type="compositionally biased region" description="Gly residues" evidence="2">
    <location>
        <begin position="1379"/>
        <end position="1388"/>
    </location>
</feature>
<feature type="region of interest" description="Disordered" evidence="2">
    <location>
        <begin position="1501"/>
        <end position="1561"/>
    </location>
</feature>
<feature type="non-terminal residue" evidence="3">
    <location>
        <position position="1"/>
    </location>
</feature>
<feature type="compositionally biased region" description="Gly residues" evidence="2">
    <location>
        <begin position="751"/>
        <end position="795"/>
    </location>
</feature>
<feature type="region of interest" description="Disordered" evidence="2">
    <location>
        <begin position="1290"/>
        <end position="1337"/>
    </location>
</feature>
<reference evidence="3 4" key="1">
    <citation type="journal article" date="2023" name="IScience">
        <title>Expanded male sex-determining region conserved during the evolution of homothallism in the green alga Volvox.</title>
        <authorList>
            <person name="Yamamoto K."/>
            <person name="Matsuzaki R."/>
            <person name="Mahakham W."/>
            <person name="Heman W."/>
            <person name="Sekimoto H."/>
            <person name="Kawachi M."/>
            <person name="Minakuchi Y."/>
            <person name="Toyoda A."/>
            <person name="Nozaki H."/>
        </authorList>
    </citation>
    <scope>NUCLEOTIDE SEQUENCE [LARGE SCALE GENOMIC DNA]</scope>
    <source>
        <strain evidence="3 4">NIES-4468</strain>
    </source>
</reference>
<feature type="region of interest" description="Disordered" evidence="2">
    <location>
        <begin position="86"/>
        <end position="115"/>
    </location>
</feature>
<feature type="compositionally biased region" description="Low complexity" evidence="2">
    <location>
        <begin position="1067"/>
        <end position="1077"/>
    </location>
</feature>
<dbReference type="InterPro" id="IPR016024">
    <property type="entry name" value="ARM-type_fold"/>
</dbReference>
<dbReference type="InterPro" id="IPR011989">
    <property type="entry name" value="ARM-like"/>
</dbReference>
<keyword evidence="1" id="KW-0175">Coiled coil</keyword>
<gene>
    <name evidence="3" type="ORF">VaNZ11_013407</name>
</gene>
<sequence>AAVGASPVPRSLVAVLRQGQVQQAPAQASLDTAIRAQAVGVLAALVQRLEAGAASSLAAVEGLAAALLDAMAVAADMLARNLRQSGGSSSAAAPSMTANSGAGQSSSPKAGSGGGGGGVFNGGNSNFLQNSSGELPDVAVLEQSAHQLLWSVAAVAVLSRSAAVAARFASLKALQPALLAALKTKPLDIQCYAAGLVGNLAGHNATAAVISGFRGVGKELVRQLRESRMDPDGPYTEALLAAIRNLASSERGRQELATDPATIPCLIKVLTAAPGRAAPGPSAPGGGGTGGEPGSPSLPPLATQNPEASVRLQAMQLTAAAALANLSGDRCGLEAMVADQELLLAALWSLARSLVVQAGTGVGALGGGEWLLSRRVNSRMRLFVCVLLANAMSHPVLAKTSLTLHDAMATLVALVLALPGPSRHAAQQDPLAPLRPRRQRMAAVAVLEALKQLLVSVGPRALHSLQGRPVKTSAAAAAAAGAGIGGPFGLVAPPAPAPGAPGSPARLARLVDHVMDLLAWGDFTSAEEVTVDPSNAGMGADVAGAAAGVLGQLAVLGVVGRFPVYAASSCKSLVKLLVLPTLQPLPYGQGGSTVPGAGTPPGVLDVSAGHAAAAVWALVSNPLCRAWAQQIRADTAAHRVLLLLVRRGTRGGTRARYAPARVFAAATLGQLAVQGGMPSSELSELLSPENGLPAALLDLATLALPTSSSGTGTTIGSGSGSQQPGTAGGTSGAMGQGLTAPGGMTALSGARGRGYGPGLNGPGPGMGRHPGAGPGGGYGGGVGGGPGGGGGGMGGRQRTKDVDPQEQARAATLAMVGAGGDLRLTLGLQAVGALAHLAGEAGGAEVLMELPGLIDTASRLLGSPQGDVCGVVAMLLSTLSSCGGWQACAAMTRWSGLVEALVAALRSREMQVRAYCAVALGNIANGPPAPVAADLPFDTAGVVTAAAAVDRMLSSGTLDCLTAMLDECGRLLALQQRRQRLQQQQQQEQQQKRQQQEQQQQQLQPTALEVALAQRATREAPQQMGHVKITSAVSSPSHQQQAQAQALLQQKDGSPVGRPFATAQSTSPVSSLPASPSAALGPALAAAAAAAAAGSGAPSPLPSLISSLVVPLATPQVAPLGCPGSPSSPAVRPGGSRHQLLQLQQHQVQPAGSVPEGGAAPAPVNRATSRFAAEAAAKAAAVASVADANPAAGTARGGGGSGEAAEAVAARRDSWAALAPSLSAAAAAAGAIQNLSASHPTACKALLHAAAPLPPSMAAAVASSGRSPHDVTEGVVIQSFGEWLGVNTSDPSDSTAYHSPPPLTEQSGALAGSSGSGSGGGSSGGAPAGGKGTGTDSQRTFLPTAFHLLWQCYQLLDGRSRMELPDSLPEADNGETADGTGGRGGGVKSRGSTTPLLLLLRLSVLLLGTLANLSTTVEGKAELLRLLAAEAEAEAEAATGTAADSDVADGKDSRPKQSKVANAAGTDTDAADSSASGLAACLVGLLTLPAPSSDEMLLHPSAVNVGPASPQGALVHHRSTRLAAHPRPTSPEGGPGGGTAGGGAAGGGGPAAAEVSEAEAHEEVRTSALGLCCNLLADDRPAAAAAAMVDGNGNAEEASFWDDAHALEKELSEPPRSRRAVDSATVSPHCLSYGGLPTTTTRGSDGGLLAYSPAVAGPEEMKYGSVVFRSDSGMEDLEASVGLAWPTEATVTAATAASSRAADGIFTCGEDAETVERQVSLGCGGGGSIDSVKAECLGGRPAEDLPQRPAGQSVLLEALSRSQAVQALLEELAETARGREQRLLRHMVTWLTNLCSAAATVSSNAST</sequence>
<dbReference type="EMBL" id="BSDZ01000080">
    <property type="protein sequence ID" value="GLI68862.1"/>
    <property type="molecule type" value="Genomic_DNA"/>
</dbReference>
<name>A0ABQ5SFZ4_9CHLO</name>
<dbReference type="Proteomes" id="UP001165090">
    <property type="component" value="Unassembled WGS sequence"/>
</dbReference>
<organism evidence="3 4">
    <name type="scientific">Volvox africanus</name>
    <dbReference type="NCBI Taxonomy" id="51714"/>
    <lineage>
        <taxon>Eukaryota</taxon>
        <taxon>Viridiplantae</taxon>
        <taxon>Chlorophyta</taxon>
        <taxon>core chlorophytes</taxon>
        <taxon>Chlorophyceae</taxon>
        <taxon>CS clade</taxon>
        <taxon>Chlamydomonadales</taxon>
        <taxon>Volvocaceae</taxon>
        <taxon>Volvox</taxon>
    </lineage>
</organism>
<dbReference type="InterPro" id="IPR053099">
    <property type="entry name" value="WAS/WASL-interacting_domain"/>
</dbReference>
<feature type="region of interest" description="Disordered" evidence="2">
    <location>
        <begin position="1031"/>
        <end position="1077"/>
    </location>
</feature>
<protein>
    <submittedName>
        <fullName evidence="3">Uncharacterized protein</fullName>
    </submittedName>
</protein>
<feature type="region of interest" description="Disordered" evidence="2">
    <location>
        <begin position="1437"/>
        <end position="1472"/>
    </location>
</feature>
<evidence type="ECO:0000313" key="3">
    <source>
        <dbReference type="EMBL" id="GLI68862.1"/>
    </source>
</evidence>
<feature type="compositionally biased region" description="Low complexity" evidence="2">
    <location>
        <begin position="1461"/>
        <end position="1472"/>
    </location>
</feature>
<dbReference type="SUPFAM" id="SSF48371">
    <property type="entry name" value="ARM repeat"/>
    <property type="match status" value="1"/>
</dbReference>
<feature type="compositionally biased region" description="Low complexity" evidence="2">
    <location>
        <begin position="86"/>
        <end position="110"/>
    </location>
</feature>